<keyword evidence="2" id="KW-1185">Reference proteome</keyword>
<dbReference type="Proteomes" id="UP001152658">
    <property type="component" value="Unassembled WGS sequence"/>
</dbReference>
<comment type="caution">
    <text evidence="1">The sequence shown here is derived from an EMBL/GenBank/DDBJ whole genome shotgun (WGS) entry which is preliminary data.</text>
</comment>
<sequence>MGANVLPIFIALSVVDSLISQDKAINGFCIGTDLLALRRSIRS</sequence>
<organism evidence="1 2">
    <name type="scientific">Vibrio aestuarianus</name>
    <dbReference type="NCBI Taxonomy" id="28171"/>
    <lineage>
        <taxon>Bacteria</taxon>
        <taxon>Pseudomonadati</taxon>
        <taxon>Pseudomonadota</taxon>
        <taxon>Gammaproteobacteria</taxon>
        <taxon>Vibrionales</taxon>
        <taxon>Vibrionaceae</taxon>
        <taxon>Vibrio</taxon>
    </lineage>
</organism>
<reference evidence="1" key="1">
    <citation type="submission" date="2022-06" db="EMBL/GenBank/DDBJ databases">
        <authorList>
            <person name="Goudenege D."/>
            <person name="Le Roux F."/>
        </authorList>
    </citation>
    <scope>NUCLEOTIDE SEQUENCE</scope>
    <source>
        <strain evidence="1">12-063</strain>
    </source>
</reference>
<gene>
    <name evidence="1" type="ORF">VAE063_950674</name>
</gene>
<accession>A0ABM9FSL0</accession>
<evidence type="ECO:0000313" key="1">
    <source>
        <dbReference type="EMBL" id="CAH8238478.1"/>
    </source>
</evidence>
<protein>
    <submittedName>
        <fullName evidence="1">Uncharacterized protein</fullName>
    </submittedName>
</protein>
<dbReference type="EMBL" id="CALYLK010000136">
    <property type="protein sequence ID" value="CAH8238478.1"/>
    <property type="molecule type" value="Genomic_DNA"/>
</dbReference>
<proteinExistence type="predicted"/>
<evidence type="ECO:0000313" key="2">
    <source>
        <dbReference type="Proteomes" id="UP001152658"/>
    </source>
</evidence>
<name>A0ABM9FSL0_9VIBR</name>